<name>J9DJ65_EDHAE</name>
<reference evidence="3 4" key="1">
    <citation type="submission" date="2011-08" db="EMBL/GenBank/DDBJ databases">
        <authorList>
            <person name="Liu Z.J."/>
            <person name="Shi F.L."/>
            <person name="Lu J.Q."/>
            <person name="Li M."/>
            <person name="Wang Z.L."/>
        </authorList>
    </citation>
    <scope>NUCLEOTIDE SEQUENCE [LARGE SCALE GENOMIC DNA]</scope>
    <source>
        <strain evidence="3 4">USNM 41457</strain>
    </source>
</reference>
<dbReference type="VEuPathDB" id="MicrosporidiaDB:EDEG_02960"/>
<accession>J9DJ65</accession>
<gene>
    <name evidence="3" type="ORF">EDEG_02960</name>
</gene>
<dbReference type="InParanoid" id="J9DJ65"/>
<keyword evidence="2" id="KW-1133">Transmembrane helix</keyword>
<evidence type="ECO:0000313" key="4">
    <source>
        <dbReference type="Proteomes" id="UP000003163"/>
    </source>
</evidence>
<dbReference type="AlphaFoldDB" id="J9DJ65"/>
<reference evidence="4" key="2">
    <citation type="submission" date="2015-07" db="EMBL/GenBank/DDBJ databases">
        <title>Contrasting host-pathogen interactions and genome evolution in two generalist and specialist microsporidian pathogens of mosquitoes.</title>
        <authorList>
            <consortium name="The Broad Institute Genomics Platform"/>
            <consortium name="The Broad Institute Genome Sequencing Center for Infectious Disease"/>
            <person name="Cuomo C.A."/>
            <person name="Sanscrainte N.D."/>
            <person name="Goldberg J.M."/>
            <person name="Heiman D."/>
            <person name="Young S."/>
            <person name="Zeng Q."/>
            <person name="Becnel J.J."/>
            <person name="Birren B.W."/>
        </authorList>
    </citation>
    <scope>NUCLEOTIDE SEQUENCE [LARGE SCALE GENOMIC DNA]</scope>
    <source>
        <strain evidence="4">USNM 41457</strain>
    </source>
</reference>
<proteinExistence type="predicted"/>
<dbReference type="EMBL" id="AFBI03000062">
    <property type="protein sequence ID" value="EJW02640.1"/>
    <property type="molecule type" value="Genomic_DNA"/>
</dbReference>
<evidence type="ECO:0000256" key="1">
    <source>
        <dbReference type="SAM" id="MobiDB-lite"/>
    </source>
</evidence>
<feature type="compositionally biased region" description="Basic and acidic residues" evidence="1">
    <location>
        <begin position="319"/>
        <end position="332"/>
    </location>
</feature>
<dbReference type="HOGENOM" id="CLU_504345_0_0_1"/>
<feature type="region of interest" description="Disordered" evidence="1">
    <location>
        <begin position="299"/>
        <end position="332"/>
    </location>
</feature>
<evidence type="ECO:0000256" key="2">
    <source>
        <dbReference type="SAM" id="Phobius"/>
    </source>
</evidence>
<dbReference type="Proteomes" id="UP000003163">
    <property type="component" value="Unassembled WGS sequence"/>
</dbReference>
<keyword evidence="4" id="KW-1185">Reference proteome</keyword>
<keyword evidence="2" id="KW-0812">Transmembrane</keyword>
<comment type="caution">
    <text evidence="3">The sequence shown here is derived from an EMBL/GenBank/DDBJ whole genome shotgun (WGS) entry which is preliminary data.</text>
</comment>
<sequence>MDIGISKPSKEILSLHSNGPKRGITNFQKTIRLICIDFVWLNFIYKCLKIRINRLLIFISMLPYLFAAASGSQQAETKKKFVSVFTRNATSKYQKQIEVQSSLRDIKDQIRVVYTIIGEYIYDSVFEKIFPDEKAMIENLYAISNVKWDKPVDFIYKVAYFESSVKDLLDGKKNKFNYIFACTRTILKQNLTHPRNMCAFVSIRAILELIHEPVAFNIKNVLDEKNIQFFDMLIRILCIISLYPLHKDSQSEEQPIMYQFYRKWYVLENKAKRFEARSLIDAIFTIRLANAEFAKPTSVEKNNTKKLPKKNTTTQKPKPKTENSAKSKTEKKNCLPSNNQVYDEVIDAFINCNINPNYVTIIIPNDEIIPLSNGEIQEKRVFATLKNLKRQDIVHKTDTCTISTSSDEKIISHDDENKIALLVHVCFADFLIVLFGYWKAFRYYLLKELKINTFTDNFYQNISEFSSKFADQKYDERRTEIDIYTKECEEKGVIKLPCDMKLSFYHFVTDYTYLIRYIFCYLCEYEYNDEYLEEICVQNK</sequence>
<organism evidence="3 4">
    <name type="scientific">Edhazardia aedis (strain USNM 41457)</name>
    <name type="common">Microsporidian parasite</name>
    <dbReference type="NCBI Taxonomy" id="1003232"/>
    <lineage>
        <taxon>Eukaryota</taxon>
        <taxon>Fungi</taxon>
        <taxon>Fungi incertae sedis</taxon>
        <taxon>Microsporidia</taxon>
        <taxon>Edhazardia</taxon>
    </lineage>
</organism>
<keyword evidence="2" id="KW-0472">Membrane</keyword>
<protein>
    <submittedName>
        <fullName evidence="3">Uncharacterized protein</fullName>
    </submittedName>
</protein>
<feature type="transmembrane region" description="Helical" evidence="2">
    <location>
        <begin position="419"/>
        <end position="438"/>
    </location>
</feature>
<evidence type="ECO:0000313" key="3">
    <source>
        <dbReference type="EMBL" id="EJW02640.1"/>
    </source>
</evidence>